<name>A0A2K8SIC1_9NOSO</name>
<organism evidence="1 2">
    <name type="scientific">Nostoc flagelliforme CCNUN1</name>
    <dbReference type="NCBI Taxonomy" id="2038116"/>
    <lineage>
        <taxon>Bacteria</taxon>
        <taxon>Bacillati</taxon>
        <taxon>Cyanobacteriota</taxon>
        <taxon>Cyanophyceae</taxon>
        <taxon>Nostocales</taxon>
        <taxon>Nostocaceae</taxon>
        <taxon>Nostoc</taxon>
    </lineage>
</organism>
<dbReference type="KEGG" id="nfl:COO91_01059"/>
<protein>
    <submittedName>
        <fullName evidence="1">Uncharacterized protein</fullName>
    </submittedName>
</protein>
<dbReference type="Proteomes" id="UP000232003">
    <property type="component" value="Chromosome"/>
</dbReference>
<keyword evidence="2" id="KW-1185">Reference proteome</keyword>
<dbReference type="AlphaFoldDB" id="A0A2K8SIC1"/>
<accession>A0A2K8SIC1</accession>
<evidence type="ECO:0000313" key="1">
    <source>
        <dbReference type="EMBL" id="AUB35191.1"/>
    </source>
</evidence>
<sequence length="41" mass="4390">MEAVLPINVTGASCVRGIPLLGHPREPPAREFPLAGLRRVV</sequence>
<dbReference type="EMBL" id="CP024785">
    <property type="protein sequence ID" value="AUB35191.1"/>
    <property type="molecule type" value="Genomic_DNA"/>
</dbReference>
<evidence type="ECO:0000313" key="2">
    <source>
        <dbReference type="Proteomes" id="UP000232003"/>
    </source>
</evidence>
<gene>
    <name evidence="1" type="ORF">COO91_01059</name>
</gene>
<reference evidence="1 2" key="1">
    <citation type="submission" date="2017-11" db="EMBL/GenBank/DDBJ databases">
        <title>Complete genome of a free-living desiccation-tolerant cyanobacterium and its photosynthetic adaptation to extreme terrestrial habitat.</title>
        <authorList>
            <person name="Shang J."/>
        </authorList>
    </citation>
    <scope>NUCLEOTIDE SEQUENCE [LARGE SCALE GENOMIC DNA]</scope>
    <source>
        <strain evidence="1 2">CCNUN1</strain>
    </source>
</reference>
<proteinExistence type="predicted"/>